<organism evidence="4">
    <name type="scientific">mine drainage metagenome</name>
    <dbReference type="NCBI Taxonomy" id="410659"/>
    <lineage>
        <taxon>unclassified sequences</taxon>
        <taxon>metagenomes</taxon>
        <taxon>ecological metagenomes</taxon>
    </lineage>
</organism>
<name>A0A1J5SDA5_9ZZZZ</name>
<dbReference type="GO" id="GO:0015979">
    <property type="term" value="P:photosynthesis"/>
    <property type="evidence" value="ECO:0007669"/>
    <property type="project" value="UniProtKB-KW"/>
</dbReference>
<dbReference type="SUPFAM" id="SSF110296">
    <property type="entry name" value="Oligoxyloglucan reducing end-specific cellobiohydrolase"/>
    <property type="match status" value="1"/>
</dbReference>
<dbReference type="CDD" id="cd15482">
    <property type="entry name" value="Sialidase_non-viral"/>
    <property type="match status" value="1"/>
</dbReference>
<dbReference type="Gene3D" id="2.130.10.10">
    <property type="entry name" value="YVTN repeat-like/Quinoprotein amine dehydrogenase"/>
    <property type="match status" value="2"/>
</dbReference>
<dbReference type="AlphaFoldDB" id="A0A1J5SDA5"/>
<dbReference type="PANTHER" id="PTHR47199">
    <property type="entry name" value="PHOTOSYSTEM II STABILITY/ASSEMBLY FACTOR HCF136, CHLOROPLASTIC"/>
    <property type="match status" value="1"/>
</dbReference>
<keyword evidence="1" id="KW-0602">Photosynthesis</keyword>
<feature type="domain" description="Photosynthesis system II assembly factor Ycf48/Hcf136-like" evidence="3">
    <location>
        <begin position="85"/>
        <end position="221"/>
    </location>
</feature>
<dbReference type="GO" id="GO:0009523">
    <property type="term" value="C:photosystem II"/>
    <property type="evidence" value="ECO:0007669"/>
    <property type="project" value="UniProtKB-KW"/>
</dbReference>
<gene>
    <name evidence="4" type="ORF">GALL_182620</name>
</gene>
<accession>A0A1J5SDA5</accession>
<protein>
    <submittedName>
        <fullName evidence="4">Ycf48-like protein</fullName>
    </submittedName>
</protein>
<dbReference type="PANTHER" id="PTHR47199:SF2">
    <property type="entry name" value="PHOTOSYSTEM II STABILITY_ASSEMBLY FACTOR HCF136, CHLOROPLASTIC"/>
    <property type="match status" value="1"/>
</dbReference>
<reference evidence="4" key="1">
    <citation type="submission" date="2016-10" db="EMBL/GenBank/DDBJ databases">
        <title>Sequence of Gallionella enrichment culture.</title>
        <authorList>
            <person name="Poehlein A."/>
            <person name="Muehling M."/>
            <person name="Daniel R."/>
        </authorList>
    </citation>
    <scope>NUCLEOTIDE SEQUENCE</scope>
</reference>
<proteinExistence type="predicted"/>
<evidence type="ECO:0000256" key="2">
    <source>
        <dbReference type="ARBA" id="ARBA00023276"/>
    </source>
</evidence>
<evidence type="ECO:0000259" key="3">
    <source>
        <dbReference type="Pfam" id="PF14870"/>
    </source>
</evidence>
<keyword evidence="2" id="KW-0604">Photosystem II</keyword>
<evidence type="ECO:0000313" key="4">
    <source>
        <dbReference type="EMBL" id="OIQ99683.1"/>
    </source>
</evidence>
<sequence>MPRFSFTVRATLIAALLGCCGLAAAQQGPARPIPLVQKPAFITSYATSEMILAATRAGSRLVAVGDHGVVLLSDDDGKSYRQARAVPTRATLTAVSFSDAHNGWAVGHWGVILHSGDGGETWTLQRSDTSIDQPLFTVHFSDAEHGLAAGLWSLLLSTDDGGKTWKAVTLPLLPGGRKPDRNLFSFFADSKGSLFITAEKGTVLRSDDNGATWTYISTGYQGSLWTGCTLADGTLLVAGLRGTVYRSGDDGKTWGPVQSGTKSSITDIVEDGKMVAAVGLDGVQLQSSDGGRSFTLSQRDDRLALTAAVAAPNGTLQVFSMAGVVTGQGAGHD</sequence>
<evidence type="ECO:0000256" key="1">
    <source>
        <dbReference type="ARBA" id="ARBA00022531"/>
    </source>
</evidence>
<comment type="caution">
    <text evidence="4">The sequence shown here is derived from an EMBL/GenBank/DDBJ whole genome shotgun (WGS) entry which is preliminary data.</text>
</comment>
<dbReference type="EMBL" id="MLJW01000103">
    <property type="protein sequence ID" value="OIQ99683.1"/>
    <property type="molecule type" value="Genomic_DNA"/>
</dbReference>
<dbReference type="InterPro" id="IPR015943">
    <property type="entry name" value="WD40/YVTN_repeat-like_dom_sf"/>
</dbReference>
<dbReference type="Pfam" id="PF14870">
    <property type="entry name" value="PSII_BNR"/>
    <property type="match status" value="1"/>
</dbReference>
<dbReference type="InterPro" id="IPR028203">
    <property type="entry name" value="PSII_CF48-like_dom"/>
</dbReference>